<dbReference type="Pfam" id="PF01207">
    <property type="entry name" value="Dus"/>
    <property type="match status" value="1"/>
</dbReference>
<evidence type="ECO:0000256" key="4">
    <source>
        <dbReference type="ARBA" id="ARBA00022630"/>
    </source>
</evidence>
<keyword evidence="3" id="KW-0820">tRNA-binding</keyword>
<dbReference type="EC" id="1.3.1.-" evidence="12"/>
<comment type="caution">
    <text evidence="16">The sequence shown here is derived from an EMBL/GenBank/DDBJ whole genome shotgun (WGS) entry which is preliminary data.</text>
</comment>
<dbReference type="EMBL" id="SRSD01000003">
    <property type="protein sequence ID" value="KAA0893570.1"/>
    <property type="molecule type" value="Genomic_DNA"/>
</dbReference>
<dbReference type="OrthoDB" id="9764501at2"/>
<comment type="cofactor">
    <cofactor evidence="1 12 14">
        <name>FMN</name>
        <dbReference type="ChEBI" id="CHEBI:58210"/>
    </cofactor>
</comment>
<dbReference type="SUPFAM" id="SSF51395">
    <property type="entry name" value="FMN-linked oxidoreductases"/>
    <property type="match status" value="1"/>
</dbReference>
<organism evidence="16 17">
    <name type="scientific">Oryzomonas rubra</name>
    <dbReference type="NCBI Taxonomy" id="2509454"/>
    <lineage>
        <taxon>Bacteria</taxon>
        <taxon>Pseudomonadati</taxon>
        <taxon>Thermodesulfobacteriota</taxon>
        <taxon>Desulfuromonadia</taxon>
        <taxon>Geobacterales</taxon>
        <taxon>Geobacteraceae</taxon>
        <taxon>Oryzomonas</taxon>
    </lineage>
</organism>
<sequence>MLKPLKIGRLSLAHNVVLAPLAGITNLPFRLLCRRNGAALAFTEMVSVNGLVREGTKTLALLKSCPEDRPLGIQLFGDSPESLAEAARMVAEYGELLDINMGCPVRKVVGTGAGSALLRDPAGIAAIVKAVRAATALPLTIKIRSGWHCGDDTYLEIGRIAEAEGCDAVTLHPRSRSQMFSGHADWSQIARLKECLTIPVIGSGDIFSADDCRTMMAETGCDGVMIARGALGNPWIFRQVLELEERGAVTPAAAAERADAMRQHLELFVQESGEAVAAREMKKHIGWYARGFAGAADIRREANSVRTVADLFTLIERITGTPDDHHAHA</sequence>
<evidence type="ECO:0000256" key="6">
    <source>
        <dbReference type="ARBA" id="ARBA00022694"/>
    </source>
</evidence>
<feature type="active site" description="Proton donor" evidence="13">
    <location>
        <position position="103"/>
    </location>
</feature>
<keyword evidence="4 12" id="KW-0285">Flavoprotein</keyword>
<evidence type="ECO:0000256" key="14">
    <source>
        <dbReference type="PIRSR" id="PIRSR006621-2"/>
    </source>
</evidence>
<evidence type="ECO:0000256" key="13">
    <source>
        <dbReference type="PIRSR" id="PIRSR006621-1"/>
    </source>
</evidence>
<keyword evidence="8" id="KW-0694">RNA-binding</keyword>
<dbReference type="InterPro" id="IPR035587">
    <property type="entry name" value="DUS-like_FMN-bd"/>
</dbReference>
<dbReference type="Gene3D" id="1.10.1200.80">
    <property type="entry name" value="Putative flavin oxidoreducatase, domain 2"/>
    <property type="match status" value="1"/>
</dbReference>
<evidence type="ECO:0000256" key="10">
    <source>
        <dbReference type="ARBA" id="ARBA00048205"/>
    </source>
</evidence>
<dbReference type="InterPro" id="IPR001269">
    <property type="entry name" value="DUS_fam"/>
</dbReference>
<evidence type="ECO:0000256" key="12">
    <source>
        <dbReference type="PIRNR" id="PIRNR006621"/>
    </source>
</evidence>
<protein>
    <recommendedName>
        <fullName evidence="12">tRNA-dihydrouridine synthase</fullName>
        <ecNumber evidence="12">1.3.1.-</ecNumber>
    </recommendedName>
</protein>
<evidence type="ECO:0000256" key="7">
    <source>
        <dbReference type="ARBA" id="ARBA00022857"/>
    </source>
</evidence>
<proteinExistence type="inferred from homology"/>
<evidence type="ECO:0000256" key="8">
    <source>
        <dbReference type="ARBA" id="ARBA00022884"/>
    </source>
</evidence>
<dbReference type="InterPro" id="IPR004652">
    <property type="entry name" value="DusB-like"/>
</dbReference>
<dbReference type="PANTHER" id="PTHR45846">
    <property type="entry name" value="TRNA-DIHYDROURIDINE(47) SYNTHASE [NAD(P)(+)]-LIKE"/>
    <property type="match status" value="1"/>
</dbReference>
<dbReference type="InterPro" id="IPR024036">
    <property type="entry name" value="tRNA-dHydroUridine_Synthase_C"/>
</dbReference>
<evidence type="ECO:0000313" key="16">
    <source>
        <dbReference type="EMBL" id="KAA0893570.1"/>
    </source>
</evidence>
<evidence type="ECO:0000259" key="15">
    <source>
        <dbReference type="Pfam" id="PF01207"/>
    </source>
</evidence>
<feature type="binding site" evidence="14">
    <location>
        <position position="74"/>
    </location>
    <ligand>
        <name>FMN</name>
        <dbReference type="ChEBI" id="CHEBI:58210"/>
    </ligand>
</feature>
<keyword evidence="5 12" id="KW-0288">FMN</keyword>
<evidence type="ECO:0000256" key="9">
    <source>
        <dbReference type="ARBA" id="ARBA00023002"/>
    </source>
</evidence>
<feature type="domain" description="DUS-like FMN-binding" evidence="15">
    <location>
        <begin position="18"/>
        <end position="310"/>
    </location>
</feature>
<dbReference type="InterPro" id="IPR018517">
    <property type="entry name" value="tRNA_hU_synthase_CS"/>
</dbReference>
<comment type="catalytic activity">
    <reaction evidence="10">
        <text>a 5,6-dihydrouridine in tRNA + NADP(+) = a uridine in tRNA + NADPH + H(+)</text>
        <dbReference type="Rhea" id="RHEA:23624"/>
        <dbReference type="Rhea" id="RHEA-COMP:13339"/>
        <dbReference type="Rhea" id="RHEA-COMP:13887"/>
        <dbReference type="ChEBI" id="CHEBI:15378"/>
        <dbReference type="ChEBI" id="CHEBI:57783"/>
        <dbReference type="ChEBI" id="CHEBI:58349"/>
        <dbReference type="ChEBI" id="CHEBI:65315"/>
        <dbReference type="ChEBI" id="CHEBI:74443"/>
    </reaction>
</comment>
<keyword evidence="6 12" id="KW-0819">tRNA processing</keyword>
<dbReference type="InterPro" id="IPR013785">
    <property type="entry name" value="Aldolase_TIM"/>
</dbReference>
<reference evidence="16 17" key="1">
    <citation type="submission" date="2019-04" db="EMBL/GenBank/DDBJ databases">
        <title>Geobacter ruber sp. nov., ferric-reducing bacteria isolated from paddy soil.</title>
        <authorList>
            <person name="Xu Z."/>
            <person name="Masuda Y."/>
            <person name="Itoh H."/>
            <person name="Senoo K."/>
        </authorList>
    </citation>
    <scope>NUCLEOTIDE SEQUENCE [LARGE SCALE GENOMIC DNA]</scope>
    <source>
        <strain evidence="16 17">Red88</strain>
    </source>
</reference>
<name>A0A5A9XL98_9BACT</name>
<dbReference type="Gene3D" id="3.20.20.70">
    <property type="entry name" value="Aldolase class I"/>
    <property type="match status" value="1"/>
</dbReference>
<evidence type="ECO:0000256" key="2">
    <source>
        <dbReference type="ARBA" id="ARBA00002790"/>
    </source>
</evidence>
<comment type="function">
    <text evidence="2 12">Catalyzes the synthesis of 5,6-dihydrouridine (D), a modified base found in the D-loop of most tRNAs, via the reduction of the C5-C6 double bond in target uridines.</text>
</comment>
<feature type="binding site" evidence="14">
    <location>
        <begin position="227"/>
        <end position="228"/>
    </location>
    <ligand>
        <name>FMN</name>
        <dbReference type="ChEBI" id="CHEBI:58210"/>
    </ligand>
</feature>
<keyword evidence="9 12" id="KW-0560">Oxidoreductase</keyword>
<dbReference type="NCBIfam" id="TIGR00737">
    <property type="entry name" value="nifR3_yhdG"/>
    <property type="match status" value="1"/>
</dbReference>
<keyword evidence="17" id="KW-1185">Reference proteome</keyword>
<dbReference type="Proteomes" id="UP000324298">
    <property type="component" value="Unassembled WGS sequence"/>
</dbReference>
<feature type="binding site" evidence="14">
    <location>
        <position position="142"/>
    </location>
    <ligand>
        <name>FMN</name>
        <dbReference type="ChEBI" id="CHEBI:58210"/>
    </ligand>
</feature>
<dbReference type="RefSeq" id="WP_149306885.1">
    <property type="nucleotide sequence ID" value="NZ_SRSD01000003.1"/>
</dbReference>
<dbReference type="AlphaFoldDB" id="A0A5A9XL98"/>
<dbReference type="GO" id="GO:0017150">
    <property type="term" value="F:tRNA dihydrouridine synthase activity"/>
    <property type="evidence" value="ECO:0007669"/>
    <property type="project" value="InterPro"/>
</dbReference>
<dbReference type="PIRSF" id="PIRSF006621">
    <property type="entry name" value="Dus"/>
    <property type="match status" value="1"/>
</dbReference>
<evidence type="ECO:0000256" key="5">
    <source>
        <dbReference type="ARBA" id="ARBA00022643"/>
    </source>
</evidence>
<evidence type="ECO:0000256" key="11">
    <source>
        <dbReference type="ARBA" id="ARBA00048802"/>
    </source>
</evidence>
<keyword evidence="14" id="KW-0547">Nucleotide-binding</keyword>
<comment type="similarity">
    <text evidence="12">Belongs to the dus family.</text>
</comment>
<dbReference type="GO" id="GO:0050660">
    <property type="term" value="F:flavin adenine dinucleotide binding"/>
    <property type="evidence" value="ECO:0007669"/>
    <property type="project" value="InterPro"/>
</dbReference>
<dbReference type="CDD" id="cd02801">
    <property type="entry name" value="DUS_like_FMN"/>
    <property type="match status" value="1"/>
</dbReference>
<evidence type="ECO:0000313" key="17">
    <source>
        <dbReference type="Proteomes" id="UP000324298"/>
    </source>
</evidence>
<gene>
    <name evidence="16" type="primary">dusB</name>
    <name evidence="16" type="ORF">ET418_07110</name>
</gene>
<dbReference type="PROSITE" id="PS01136">
    <property type="entry name" value="UPF0034"/>
    <property type="match status" value="1"/>
</dbReference>
<accession>A0A5A9XL98</accession>
<dbReference type="GO" id="GO:0000049">
    <property type="term" value="F:tRNA binding"/>
    <property type="evidence" value="ECO:0007669"/>
    <property type="project" value="UniProtKB-KW"/>
</dbReference>
<keyword evidence="7" id="KW-0521">NADP</keyword>
<dbReference type="PANTHER" id="PTHR45846:SF1">
    <property type="entry name" value="TRNA-DIHYDROURIDINE(47) SYNTHASE [NAD(P)(+)]-LIKE"/>
    <property type="match status" value="1"/>
</dbReference>
<feature type="binding site" evidence="14">
    <location>
        <position position="172"/>
    </location>
    <ligand>
        <name>FMN</name>
        <dbReference type="ChEBI" id="CHEBI:58210"/>
    </ligand>
</feature>
<evidence type="ECO:0000256" key="1">
    <source>
        <dbReference type="ARBA" id="ARBA00001917"/>
    </source>
</evidence>
<evidence type="ECO:0000256" key="3">
    <source>
        <dbReference type="ARBA" id="ARBA00022555"/>
    </source>
</evidence>
<comment type="catalytic activity">
    <reaction evidence="11">
        <text>a 5,6-dihydrouridine in tRNA + NAD(+) = a uridine in tRNA + NADH + H(+)</text>
        <dbReference type="Rhea" id="RHEA:54452"/>
        <dbReference type="Rhea" id="RHEA-COMP:13339"/>
        <dbReference type="Rhea" id="RHEA-COMP:13887"/>
        <dbReference type="ChEBI" id="CHEBI:15378"/>
        <dbReference type="ChEBI" id="CHEBI:57540"/>
        <dbReference type="ChEBI" id="CHEBI:57945"/>
        <dbReference type="ChEBI" id="CHEBI:65315"/>
        <dbReference type="ChEBI" id="CHEBI:74443"/>
    </reaction>
</comment>